<dbReference type="AlphaFoldDB" id="A0A6A5ZMX7"/>
<dbReference type="EMBL" id="ML977314">
    <property type="protein sequence ID" value="KAF2120223.1"/>
    <property type="molecule type" value="Genomic_DNA"/>
</dbReference>
<feature type="region of interest" description="Disordered" evidence="1">
    <location>
        <begin position="166"/>
        <end position="187"/>
    </location>
</feature>
<reference evidence="2" key="1">
    <citation type="journal article" date="2020" name="Stud. Mycol.">
        <title>101 Dothideomycetes genomes: a test case for predicting lifestyles and emergence of pathogens.</title>
        <authorList>
            <person name="Haridas S."/>
            <person name="Albert R."/>
            <person name="Binder M."/>
            <person name="Bloem J."/>
            <person name="Labutti K."/>
            <person name="Salamov A."/>
            <person name="Andreopoulos B."/>
            <person name="Baker S."/>
            <person name="Barry K."/>
            <person name="Bills G."/>
            <person name="Bluhm B."/>
            <person name="Cannon C."/>
            <person name="Castanera R."/>
            <person name="Culley D."/>
            <person name="Daum C."/>
            <person name="Ezra D."/>
            <person name="Gonzalez J."/>
            <person name="Henrissat B."/>
            <person name="Kuo A."/>
            <person name="Liang C."/>
            <person name="Lipzen A."/>
            <person name="Lutzoni F."/>
            <person name="Magnuson J."/>
            <person name="Mondo S."/>
            <person name="Nolan M."/>
            <person name="Ohm R."/>
            <person name="Pangilinan J."/>
            <person name="Park H.-J."/>
            <person name="Ramirez L."/>
            <person name="Alfaro M."/>
            <person name="Sun H."/>
            <person name="Tritt A."/>
            <person name="Yoshinaga Y."/>
            <person name="Zwiers L.-H."/>
            <person name="Turgeon B."/>
            <person name="Goodwin S."/>
            <person name="Spatafora J."/>
            <person name="Crous P."/>
            <person name="Grigoriev I."/>
        </authorList>
    </citation>
    <scope>NUCLEOTIDE SEQUENCE</scope>
    <source>
        <strain evidence="2">CBS 627.86</strain>
    </source>
</reference>
<feature type="region of interest" description="Disordered" evidence="1">
    <location>
        <begin position="1"/>
        <end position="22"/>
    </location>
</feature>
<feature type="compositionally biased region" description="Basic and acidic residues" evidence="1">
    <location>
        <begin position="172"/>
        <end position="187"/>
    </location>
</feature>
<organism evidence="2 3">
    <name type="scientific">Lophiotrema nucula</name>
    <dbReference type="NCBI Taxonomy" id="690887"/>
    <lineage>
        <taxon>Eukaryota</taxon>
        <taxon>Fungi</taxon>
        <taxon>Dikarya</taxon>
        <taxon>Ascomycota</taxon>
        <taxon>Pezizomycotina</taxon>
        <taxon>Dothideomycetes</taxon>
        <taxon>Pleosporomycetidae</taxon>
        <taxon>Pleosporales</taxon>
        <taxon>Lophiotremataceae</taxon>
        <taxon>Lophiotrema</taxon>
    </lineage>
</organism>
<keyword evidence="3" id="KW-1185">Reference proteome</keyword>
<proteinExistence type="predicted"/>
<name>A0A6A5ZMX7_9PLEO</name>
<accession>A0A6A5ZMX7</accession>
<evidence type="ECO:0000313" key="3">
    <source>
        <dbReference type="Proteomes" id="UP000799770"/>
    </source>
</evidence>
<protein>
    <submittedName>
        <fullName evidence="2">Uncharacterized protein</fullName>
    </submittedName>
</protein>
<evidence type="ECO:0000313" key="2">
    <source>
        <dbReference type="EMBL" id="KAF2120223.1"/>
    </source>
</evidence>
<sequence length="297" mass="33549">MAQHTSAHSITSTTHTLKSHLSPEGRAAFKMLKRATRFVGNCITGKEDKRIRARNALRELEEGVVLHKNSTTPTWVEPPIRYSRNSKNMVEEPQVRCATAELLHPTPTRIWVDRPGFIPQGEEQFGQESEGSYAELLETTQNWHTPPIVTQPAHKVSPLVNGHGIPSNNLLESEKESDKSNVGHTRDIRAPSSKYSVDSGVALYHWTQSPFLDKNSVGYTQSIRTPSSKYSVDSSVALNDSPRSPFVGITNTHTTTSSWYEEDWDDAEGNRTRRDATRLNEAMKHRRTTWKEHDIRP</sequence>
<evidence type="ECO:0000256" key="1">
    <source>
        <dbReference type="SAM" id="MobiDB-lite"/>
    </source>
</evidence>
<dbReference type="Proteomes" id="UP000799770">
    <property type="component" value="Unassembled WGS sequence"/>
</dbReference>
<gene>
    <name evidence="2" type="ORF">BDV96DRAFT_595787</name>
</gene>